<dbReference type="Gene3D" id="2.40.50.1020">
    <property type="entry name" value="LytTr DNA-binding domain"/>
    <property type="match status" value="1"/>
</dbReference>
<dbReference type="InterPro" id="IPR007492">
    <property type="entry name" value="LytTR_DNA-bd_dom"/>
</dbReference>
<protein>
    <submittedName>
        <fullName evidence="4">DNA-binding response regulator</fullName>
    </submittedName>
</protein>
<dbReference type="SMART" id="SM00850">
    <property type="entry name" value="LytTR"/>
    <property type="match status" value="1"/>
</dbReference>
<evidence type="ECO:0000313" key="5">
    <source>
        <dbReference type="Proteomes" id="UP000248079"/>
    </source>
</evidence>
<dbReference type="PROSITE" id="PS50930">
    <property type="entry name" value="HTH_LYTTR"/>
    <property type="match status" value="1"/>
</dbReference>
<dbReference type="InterPro" id="IPR001789">
    <property type="entry name" value="Sig_transdc_resp-reg_receiver"/>
</dbReference>
<dbReference type="InterPro" id="IPR011006">
    <property type="entry name" value="CheY-like_superfamily"/>
</dbReference>
<dbReference type="SUPFAM" id="SSF52172">
    <property type="entry name" value="CheY-like"/>
    <property type="match status" value="1"/>
</dbReference>
<dbReference type="Proteomes" id="UP000248079">
    <property type="component" value="Unassembled WGS sequence"/>
</dbReference>
<evidence type="ECO:0000313" key="4">
    <source>
        <dbReference type="EMBL" id="PXY02452.1"/>
    </source>
</evidence>
<keyword evidence="4" id="KW-0238">DNA-binding</keyword>
<dbReference type="Pfam" id="PF04397">
    <property type="entry name" value="LytTR"/>
    <property type="match status" value="1"/>
</dbReference>
<dbReference type="AlphaFoldDB" id="A0A2V4A118"/>
<dbReference type="RefSeq" id="WP_110360085.1">
    <property type="nucleotide sequence ID" value="NZ_QFLI01000002.1"/>
</dbReference>
<feature type="domain" description="HTH LytTR-type" evidence="3">
    <location>
        <begin position="148"/>
        <end position="254"/>
    </location>
</feature>
<reference evidence="4 5" key="1">
    <citation type="submission" date="2018-05" db="EMBL/GenBank/DDBJ databases">
        <title>Marinifilum breve JC075T sp. nov., a marine bacterium isolated from Yongle Blue Hole in the South China Sea.</title>
        <authorList>
            <person name="Fu T."/>
        </authorList>
    </citation>
    <scope>NUCLEOTIDE SEQUENCE [LARGE SCALE GENOMIC DNA]</scope>
    <source>
        <strain evidence="4 5">JC075</strain>
    </source>
</reference>
<proteinExistence type="predicted"/>
<sequence length="254" mass="29529">MKTKYKSIVIDDEQLARQRLINLLAPHNDRVEIIGEAANGKQAIEMINQLKPDLIFLDIQMPEKSGFDILKELHHQPLVIFCTAHDEYALLAFETASIDYLLKPIKKERLEKTIAKLELIERENNLSQLEEILAKQFSTITKKELSSIPVKLGDRVAFVAIEDITHFKAEDKYVSINNNEGKEFIIDHSLNYLEQKLDENFLRVHRSCIVNTMYIKEIKRYLGGRYILQLNDVRQTKISSGKNYHDKIKSLMNF</sequence>
<gene>
    <name evidence="4" type="ORF">DF185_07320</name>
</gene>
<feature type="modified residue" description="4-aspartylphosphate" evidence="1">
    <location>
        <position position="58"/>
    </location>
</feature>
<feature type="domain" description="Response regulatory" evidence="2">
    <location>
        <begin position="6"/>
        <end position="118"/>
    </location>
</feature>
<dbReference type="PANTHER" id="PTHR37299:SF1">
    <property type="entry name" value="STAGE 0 SPORULATION PROTEIN A HOMOLOG"/>
    <property type="match status" value="1"/>
</dbReference>
<dbReference type="InterPro" id="IPR046947">
    <property type="entry name" value="LytR-like"/>
</dbReference>
<evidence type="ECO:0000259" key="2">
    <source>
        <dbReference type="PROSITE" id="PS50110"/>
    </source>
</evidence>
<dbReference type="GO" id="GO:0003677">
    <property type="term" value="F:DNA binding"/>
    <property type="evidence" value="ECO:0007669"/>
    <property type="project" value="UniProtKB-KW"/>
</dbReference>
<dbReference type="Gene3D" id="3.40.50.2300">
    <property type="match status" value="1"/>
</dbReference>
<comment type="caution">
    <text evidence="4">The sequence shown here is derived from an EMBL/GenBank/DDBJ whole genome shotgun (WGS) entry which is preliminary data.</text>
</comment>
<dbReference type="GO" id="GO:0000156">
    <property type="term" value="F:phosphorelay response regulator activity"/>
    <property type="evidence" value="ECO:0007669"/>
    <property type="project" value="InterPro"/>
</dbReference>
<dbReference type="Pfam" id="PF00072">
    <property type="entry name" value="Response_reg"/>
    <property type="match status" value="1"/>
</dbReference>
<keyword evidence="5" id="KW-1185">Reference proteome</keyword>
<evidence type="ECO:0000256" key="1">
    <source>
        <dbReference type="PROSITE-ProRule" id="PRU00169"/>
    </source>
</evidence>
<keyword evidence="1" id="KW-0597">Phosphoprotein</keyword>
<name>A0A2V4A118_9BACT</name>
<dbReference type="OrthoDB" id="2168082at2"/>
<dbReference type="PANTHER" id="PTHR37299">
    <property type="entry name" value="TRANSCRIPTIONAL REGULATOR-RELATED"/>
    <property type="match status" value="1"/>
</dbReference>
<dbReference type="EMBL" id="QFLI01000002">
    <property type="protein sequence ID" value="PXY02452.1"/>
    <property type="molecule type" value="Genomic_DNA"/>
</dbReference>
<dbReference type="SMART" id="SM00448">
    <property type="entry name" value="REC"/>
    <property type="match status" value="1"/>
</dbReference>
<dbReference type="PROSITE" id="PS50110">
    <property type="entry name" value="RESPONSE_REGULATORY"/>
    <property type="match status" value="1"/>
</dbReference>
<evidence type="ECO:0000259" key="3">
    <source>
        <dbReference type="PROSITE" id="PS50930"/>
    </source>
</evidence>
<accession>A0A2V4A118</accession>
<organism evidence="4 5">
    <name type="scientific">Marinifilum breve</name>
    <dbReference type="NCBI Taxonomy" id="2184082"/>
    <lineage>
        <taxon>Bacteria</taxon>
        <taxon>Pseudomonadati</taxon>
        <taxon>Bacteroidota</taxon>
        <taxon>Bacteroidia</taxon>
        <taxon>Marinilabiliales</taxon>
        <taxon>Marinifilaceae</taxon>
    </lineage>
</organism>